<dbReference type="PANTHER" id="PTHR37308:SF1">
    <property type="entry name" value="POLYPRENYL-PHOSPHATE TRANSPORTER"/>
    <property type="match status" value="1"/>
</dbReference>
<evidence type="ECO:0000313" key="2">
    <source>
        <dbReference type="EMBL" id="MBU5676562.1"/>
    </source>
</evidence>
<dbReference type="Proteomes" id="UP000779508">
    <property type="component" value="Unassembled WGS sequence"/>
</dbReference>
<feature type="transmembrane region" description="Helical" evidence="1">
    <location>
        <begin position="205"/>
        <end position="222"/>
    </location>
</feature>
<evidence type="ECO:0000256" key="1">
    <source>
        <dbReference type="SAM" id="Phobius"/>
    </source>
</evidence>
<dbReference type="InterPro" id="IPR007163">
    <property type="entry name" value="VCA0040-like"/>
</dbReference>
<name>A0ABS6G4F1_9FIRM</name>
<gene>
    <name evidence="2" type="ORF">KQI88_09045</name>
</gene>
<reference evidence="2 3" key="1">
    <citation type="submission" date="2021-06" db="EMBL/GenBank/DDBJ databases">
        <authorList>
            <person name="Sun Q."/>
            <person name="Li D."/>
        </authorList>
    </citation>
    <scope>NUCLEOTIDE SEQUENCE [LARGE SCALE GENOMIC DNA]</scope>
    <source>
        <strain evidence="2 3">MSJ-5</strain>
    </source>
</reference>
<dbReference type="Pfam" id="PF04018">
    <property type="entry name" value="VCA0040-like"/>
    <property type="match status" value="1"/>
</dbReference>
<dbReference type="EMBL" id="JAHLQK010000003">
    <property type="protein sequence ID" value="MBU5676562.1"/>
    <property type="molecule type" value="Genomic_DNA"/>
</dbReference>
<organism evidence="2 3">
    <name type="scientific">Alkaliphilus flagellatus</name>
    <dbReference type="NCBI Taxonomy" id="2841507"/>
    <lineage>
        <taxon>Bacteria</taxon>
        <taxon>Bacillati</taxon>
        <taxon>Bacillota</taxon>
        <taxon>Clostridia</taxon>
        <taxon>Peptostreptococcales</taxon>
        <taxon>Natronincolaceae</taxon>
        <taxon>Alkaliphilus</taxon>
    </lineage>
</organism>
<dbReference type="PANTHER" id="PTHR37308">
    <property type="entry name" value="INTEGRAL MEMBRANE PROTEIN"/>
    <property type="match status" value="1"/>
</dbReference>
<keyword evidence="3" id="KW-1185">Reference proteome</keyword>
<feature type="transmembrane region" description="Helical" evidence="1">
    <location>
        <begin position="129"/>
        <end position="162"/>
    </location>
</feature>
<keyword evidence="1" id="KW-0812">Transmembrane</keyword>
<comment type="caution">
    <text evidence="2">The sequence shown here is derived from an EMBL/GenBank/DDBJ whole genome shotgun (WGS) entry which is preliminary data.</text>
</comment>
<proteinExistence type="predicted"/>
<sequence>MNLLIKGIILGFVMVMPGMSGGTVFLIFGLYENMVKDILKLNIKPYIPLAVGIIGGIFVGGFTFALVFENYRDATVAFLLGCLLASIKSVLKDCPKINGSFLGMLIAGVVTGAIMVGEPLGLAMETEDVSLLVILIGGVLSSAAMIIPGIPGSSVLILMGIYDIMLFSIKELEIVNLLVFGTGSLLGIFLLLNILAKLYDKYKGMISYFFAGLIVGSSRGILPSTVNLWIVALFIIGFALVWIWSDKEDGKMLPRQA</sequence>
<keyword evidence="1" id="KW-1133">Transmembrane helix</keyword>
<keyword evidence="1" id="KW-0472">Membrane</keyword>
<evidence type="ECO:0000313" key="3">
    <source>
        <dbReference type="Proteomes" id="UP000779508"/>
    </source>
</evidence>
<feature type="transmembrane region" description="Helical" evidence="1">
    <location>
        <begin position="174"/>
        <end position="196"/>
    </location>
</feature>
<feature type="transmembrane region" description="Helical" evidence="1">
    <location>
        <begin position="7"/>
        <end position="31"/>
    </location>
</feature>
<feature type="transmembrane region" description="Helical" evidence="1">
    <location>
        <begin position="228"/>
        <end position="245"/>
    </location>
</feature>
<feature type="transmembrane region" description="Helical" evidence="1">
    <location>
        <begin position="46"/>
        <end position="67"/>
    </location>
</feature>
<accession>A0ABS6G4F1</accession>
<feature type="transmembrane region" description="Helical" evidence="1">
    <location>
        <begin position="97"/>
        <end position="117"/>
    </location>
</feature>
<dbReference type="RefSeq" id="WP_216416437.1">
    <property type="nucleotide sequence ID" value="NZ_JAHLQK010000003.1"/>
</dbReference>
<protein>
    <submittedName>
        <fullName evidence="2">DUF368 domain-containing protein</fullName>
    </submittedName>
</protein>